<dbReference type="EMBL" id="DS989875">
    <property type="protein sequence ID" value="EDX71232.1"/>
    <property type="molecule type" value="Genomic_DNA"/>
</dbReference>
<evidence type="ECO:0000259" key="5">
    <source>
        <dbReference type="PROSITE" id="PS51063"/>
    </source>
</evidence>
<keyword evidence="1" id="KW-0805">Transcription regulation</keyword>
<evidence type="ECO:0000256" key="2">
    <source>
        <dbReference type="ARBA" id="ARBA00023125"/>
    </source>
</evidence>
<sequence>MPSLNSNLIRINQLLTALADQEYQRLVPHLEEVSVPLGQILYQPGEPILHIYFPNRAMVSLVTLLANGSTTEVGMVGKEGMVGIPVFLGDRMAINQAVVQLEGTAMKMDASILKREFDRGGRLQQLLLFYTQTLLNQVSQTAACNRQHRLEQRLARWLLSAQDSISGSELRLTQEFLGNMLGTRRATVTVAAGKLQEAGAIRHHRGKITILNRELLETIACECYSVVKHECDRLLYPKQGDR</sequence>
<dbReference type="InterPro" id="IPR012318">
    <property type="entry name" value="HTH_CRP"/>
</dbReference>
<reference evidence="6 7" key="1">
    <citation type="submission" date="2008-07" db="EMBL/GenBank/DDBJ databases">
        <authorList>
            <person name="Tandeau de Marsac N."/>
            <person name="Ferriera S."/>
            <person name="Johnson J."/>
            <person name="Kravitz S."/>
            <person name="Beeson K."/>
            <person name="Sutton G."/>
            <person name="Rogers Y.-H."/>
            <person name="Friedman R."/>
            <person name="Frazier M."/>
            <person name="Venter J.C."/>
        </authorList>
    </citation>
    <scope>NUCLEOTIDE SEQUENCE [LARGE SCALE GENOMIC DNA]</scope>
    <source>
        <strain evidence="6 7">PCC 7420</strain>
    </source>
</reference>
<dbReference type="InterPro" id="IPR014710">
    <property type="entry name" value="RmlC-like_jellyroll"/>
</dbReference>
<dbReference type="Gene3D" id="2.60.120.10">
    <property type="entry name" value="Jelly Rolls"/>
    <property type="match status" value="1"/>
</dbReference>
<dbReference type="InterPro" id="IPR000595">
    <property type="entry name" value="cNMP-bd_dom"/>
</dbReference>
<evidence type="ECO:0000313" key="6">
    <source>
        <dbReference type="EMBL" id="EDX71232.1"/>
    </source>
</evidence>
<evidence type="ECO:0000256" key="1">
    <source>
        <dbReference type="ARBA" id="ARBA00023015"/>
    </source>
</evidence>
<evidence type="ECO:0000259" key="4">
    <source>
        <dbReference type="PROSITE" id="PS50042"/>
    </source>
</evidence>
<dbReference type="RefSeq" id="WP_006105958.1">
    <property type="nucleotide sequence ID" value="NZ_DS989875.1"/>
</dbReference>
<feature type="domain" description="Cyclic nucleotide-binding" evidence="4">
    <location>
        <begin position="14"/>
        <end position="83"/>
    </location>
</feature>
<dbReference type="SUPFAM" id="SSF51206">
    <property type="entry name" value="cAMP-binding domain-like"/>
    <property type="match status" value="1"/>
</dbReference>
<dbReference type="GO" id="GO:0005829">
    <property type="term" value="C:cytosol"/>
    <property type="evidence" value="ECO:0007669"/>
    <property type="project" value="TreeGrafter"/>
</dbReference>
<dbReference type="InterPro" id="IPR036390">
    <property type="entry name" value="WH_DNA-bd_sf"/>
</dbReference>
<dbReference type="eggNOG" id="COG0664">
    <property type="taxonomic scope" value="Bacteria"/>
</dbReference>
<keyword evidence="7" id="KW-1185">Reference proteome</keyword>
<dbReference type="Proteomes" id="UP000003835">
    <property type="component" value="Unassembled WGS sequence"/>
</dbReference>
<dbReference type="CDD" id="cd00038">
    <property type="entry name" value="CAP_ED"/>
    <property type="match status" value="1"/>
</dbReference>
<keyword evidence="3" id="KW-0804">Transcription</keyword>
<dbReference type="SMART" id="SM00419">
    <property type="entry name" value="HTH_CRP"/>
    <property type="match status" value="1"/>
</dbReference>
<organism evidence="6 7">
    <name type="scientific">Coleofasciculus chthonoplastes PCC 7420</name>
    <dbReference type="NCBI Taxonomy" id="118168"/>
    <lineage>
        <taxon>Bacteria</taxon>
        <taxon>Bacillati</taxon>
        <taxon>Cyanobacteriota</taxon>
        <taxon>Cyanophyceae</taxon>
        <taxon>Coleofasciculales</taxon>
        <taxon>Coleofasciculaceae</taxon>
        <taxon>Coleofasciculus</taxon>
    </lineage>
</organism>
<dbReference type="PROSITE" id="PS50042">
    <property type="entry name" value="CNMP_BINDING_3"/>
    <property type="match status" value="1"/>
</dbReference>
<dbReference type="GO" id="GO:0003677">
    <property type="term" value="F:DNA binding"/>
    <property type="evidence" value="ECO:0007669"/>
    <property type="project" value="UniProtKB-KW"/>
</dbReference>
<dbReference type="PANTHER" id="PTHR24567">
    <property type="entry name" value="CRP FAMILY TRANSCRIPTIONAL REGULATORY PROTEIN"/>
    <property type="match status" value="1"/>
</dbReference>
<gene>
    <name evidence="6" type="ORF">MC7420_2793</name>
</gene>
<accession>B4W3M7</accession>
<dbReference type="GO" id="GO:0003700">
    <property type="term" value="F:DNA-binding transcription factor activity"/>
    <property type="evidence" value="ECO:0007669"/>
    <property type="project" value="TreeGrafter"/>
</dbReference>
<dbReference type="AlphaFoldDB" id="B4W3M7"/>
<proteinExistence type="predicted"/>
<protein>
    <submittedName>
        <fullName evidence="6">Cyclic nucleotide-binding domain protein</fullName>
    </submittedName>
</protein>
<dbReference type="InterPro" id="IPR018490">
    <property type="entry name" value="cNMP-bd_dom_sf"/>
</dbReference>
<name>B4W3M7_9CYAN</name>
<evidence type="ECO:0000256" key="3">
    <source>
        <dbReference type="ARBA" id="ARBA00023163"/>
    </source>
</evidence>
<dbReference type="InterPro" id="IPR050397">
    <property type="entry name" value="Env_Response_Regulators"/>
</dbReference>
<dbReference type="SUPFAM" id="SSF46785">
    <property type="entry name" value="Winged helix' DNA-binding domain"/>
    <property type="match status" value="1"/>
</dbReference>
<dbReference type="Pfam" id="PF13545">
    <property type="entry name" value="HTH_Crp_2"/>
    <property type="match status" value="1"/>
</dbReference>
<evidence type="ECO:0000313" key="7">
    <source>
        <dbReference type="Proteomes" id="UP000003835"/>
    </source>
</evidence>
<dbReference type="Pfam" id="PF00027">
    <property type="entry name" value="cNMP_binding"/>
    <property type="match status" value="1"/>
</dbReference>
<dbReference type="Gene3D" id="1.10.10.10">
    <property type="entry name" value="Winged helix-like DNA-binding domain superfamily/Winged helix DNA-binding domain"/>
    <property type="match status" value="1"/>
</dbReference>
<keyword evidence="2" id="KW-0238">DNA-binding</keyword>
<feature type="domain" description="HTH crp-type" evidence="5">
    <location>
        <begin position="148"/>
        <end position="214"/>
    </location>
</feature>
<dbReference type="STRING" id="118168.MC7420_2793"/>
<dbReference type="PROSITE" id="PS51063">
    <property type="entry name" value="HTH_CRP_2"/>
    <property type="match status" value="1"/>
</dbReference>
<dbReference type="SMART" id="SM00100">
    <property type="entry name" value="cNMP"/>
    <property type="match status" value="1"/>
</dbReference>
<dbReference type="HOGENOM" id="CLU_077340_0_0_3"/>
<dbReference type="InterPro" id="IPR036388">
    <property type="entry name" value="WH-like_DNA-bd_sf"/>
</dbReference>
<dbReference type="PANTHER" id="PTHR24567:SF74">
    <property type="entry name" value="HTH-TYPE TRANSCRIPTIONAL REGULATOR ARCR"/>
    <property type="match status" value="1"/>
</dbReference>